<accession>B4NA87</accession>
<dbReference type="SUPFAM" id="SSF50814">
    <property type="entry name" value="Lipocalins"/>
    <property type="match status" value="1"/>
</dbReference>
<dbReference type="Proteomes" id="UP000007798">
    <property type="component" value="Unassembled WGS sequence"/>
</dbReference>
<dbReference type="EMBL" id="CH964232">
    <property type="protein sequence ID" value="EDW80730.1"/>
    <property type="molecule type" value="Genomic_DNA"/>
</dbReference>
<dbReference type="Gene3D" id="2.40.128.20">
    <property type="match status" value="1"/>
</dbReference>
<feature type="chain" id="PRO_5002816681" description="Lipocalin/cytosolic fatty-acid binding domain-containing protein" evidence="1">
    <location>
        <begin position="23"/>
        <end position="222"/>
    </location>
</feature>
<reference evidence="2 3" key="1">
    <citation type="journal article" date="2007" name="Nature">
        <title>Evolution of genes and genomes on the Drosophila phylogeny.</title>
        <authorList>
            <consortium name="Drosophila 12 Genomes Consortium"/>
            <person name="Clark A.G."/>
            <person name="Eisen M.B."/>
            <person name="Smith D.R."/>
            <person name="Bergman C.M."/>
            <person name="Oliver B."/>
            <person name="Markow T.A."/>
            <person name="Kaufman T.C."/>
            <person name="Kellis M."/>
            <person name="Gelbart W."/>
            <person name="Iyer V.N."/>
            <person name="Pollard D.A."/>
            <person name="Sackton T.B."/>
            <person name="Larracuente A.M."/>
            <person name="Singh N.D."/>
            <person name="Abad J.P."/>
            <person name="Abt D.N."/>
            <person name="Adryan B."/>
            <person name="Aguade M."/>
            <person name="Akashi H."/>
            <person name="Anderson W.W."/>
            <person name="Aquadro C.F."/>
            <person name="Ardell D.H."/>
            <person name="Arguello R."/>
            <person name="Artieri C.G."/>
            <person name="Barbash D.A."/>
            <person name="Barker D."/>
            <person name="Barsanti P."/>
            <person name="Batterham P."/>
            <person name="Batzoglou S."/>
            <person name="Begun D."/>
            <person name="Bhutkar A."/>
            <person name="Blanco E."/>
            <person name="Bosak S.A."/>
            <person name="Bradley R.K."/>
            <person name="Brand A.D."/>
            <person name="Brent M.R."/>
            <person name="Brooks A.N."/>
            <person name="Brown R.H."/>
            <person name="Butlin R.K."/>
            <person name="Caggese C."/>
            <person name="Calvi B.R."/>
            <person name="Bernardo de Carvalho A."/>
            <person name="Caspi A."/>
            <person name="Castrezana S."/>
            <person name="Celniker S.E."/>
            <person name="Chang J.L."/>
            <person name="Chapple C."/>
            <person name="Chatterji S."/>
            <person name="Chinwalla A."/>
            <person name="Civetta A."/>
            <person name="Clifton S.W."/>
            <person name="Comeron J.M."/>
            <person name="Costello J.C."/>
            <person name="Coyne J.A."/>
            <person name="Daub J."/>
            <person name="David R.G."/>
            <person name="Delcher A.L."/>
            <person name="Delehaunty K."/>
            <person name="Do C.B."/>
            <person name="Ebling H."/>
            <person name="Edwards K."/>
            <person name="Eickbush T."/>
            <person name="Evans J.D."/>
            <person name="Filipski A."/>
            <person name="Findeiss S."/>
            <person name="Freyhult E."/>
            <person name="Fulton L."/>
            <person name="Fulton R."/>
            <person name="Garcia A.C."/>
            <person name="Gardiner A."/>
            <person name="Garfield D.A."/>
            <person name="Garvin B.E."/>
            <person name="Gibson G."/>
            <person name="Gilbert D."/>
            <person name="Gnerre S."/>
            <person name="Godfrey J."/>
            <person name="Good R."/>
            <person name="Gotea V."/>
            <person name="Gravely B."/>
            <person name="Greenberg A.J."/>
            <person name="Griffiths-Jones S."/>
            <person name="Gross S."/>
            <person name="Guigo R."/>
            <person name="Gustafson E.A."/>
            <person name="Haerty W."/>
            <person name="Hahn M.W."/>
            <person name="Halligan D.L."/>
            <person name="Halpern A.L."/>
            <person name="Halter G.M."/>
            <person name="Han M.V."/>
            <person name="Heger A."/>
            <person name="Hillier L."/>
            <person name="Hinrichs A.S."/>
            <person name="Holmes I."/>
            <person name="Hoskins R.A."/>
            <person name="Hubisz M.J."/>
            <person name="Hultmark D."/>
            <person name="Huntley M.A."/>
            <person name="Jaffe D.B."/>
            <person name="Jagadeeshan S."/>
            <person name="Jeck W.R."/>
            <person name="Johnson J."/>
            <person name="Jones C.D."/>
            <person name="Jordan W.C."/>
            <person name="Karpen G.H."/>
            <person name="Kataoka E."/>
            <person name="Keightley P.D."/>
            <person name="Kheradpour P."/>
            <person name="Kirkness E.F."/>
            <person name="Koerich L.B."/>
            <person name="Kristiansen K."/>
            <person name="Kudrna D."/>
            <person name="Kulathinal R.J."/>
            <person name="Kumar S."/>
            <person name="Kwok R."/>
            <person name="Lander E."/>
            <person name="Langley C.H."/>
            <person name="Lapoint R."/>
            <person name="Lazzaro B.P."/>
            <person name="Lee S.J."/>
            <person name="Levesque L."/>
            <person name="Li R."/>
            <person name="Lin C.F."/>
            <person name="Lin M.F."/>
            <person name="Lindblad-Toh K."/>
            <person name="Llopart A."/>
            <person name="Long M."/>
            <person name="Low L."/>
            <person name="Lozovsky E."/>
            <person name="Lu J."/>
            <person name="Luo M."/>
            <person name="Machado C.A."/>
            <person name="Makalowski W."/>
            <person name="Marzo M."/>
            <person name="Matsuda M."/>
            <person name="Matzkin L."/>
            <person name="McAllister B."/>
            <person name="McBride C.S."/>
            <person name="McKernan B."/>
            <person name="McKernan K."/>
            <person name="Mendez-Lago M."/>
            <person name="Minx P."/>
            <person name="Mollenhauer M.U."/>
            <person name="Montooth K."/>
            <person name="Mount S.M."/>
            <person name="Mu X."/>
            <person name="Myers E."/>
            <person name="Negre B."/>
            <person name="Newfeld S."/>
            <person name="Nielsen R."/>
            <person name="Noor M.A."/>
            <person name="O'Grady P."/>
            <person name="Pachter L."/>
            <person name="Papaceit M."/>
            <person name="Parisi M.J."/>
            <person name="Parisi M."/>
            <person name="Parts L."/>
            <person name="Pedersen J.S."/>
            <person name="Pesole G."/>
            <person name="Phillippy A.M."/>
            <person name="Ponting C.P."/>
            <person name="Pop M."/>
            <person name="Porcelli D."/>
            <person name="Powell J.R."/>
            <person name="Prohaska S."/>
            <person name="Pruitt K."/>
            <person name="Puig M."/>
            <person name="Quesneville H."/>
            <person name="Ram K.R."/>
            <person name="Rand D."/>
            <person name="Rasmussen M.D."/>
            <person name="Reed L.K."/>
            <person name="Reenan R."/>
            <person name="Reily A."/>
            <person name="Remington K.A."/>
            <person name="Rieger T.T."/>
            <person name="Ritchie M.G."/>
            <person name="Robin C."/>
            <person name="Rogers Y.H."/>
            <person name="Rohde C."/>
            <person name="Rozas J."/>
            <person name="Rubenfield M.J."/>
            <person name="Ruiz A."/>
            <person name="Russo S."/>
            <person name="Salzberg S.L."/>
            <person name="Sanchez-Gracia A."/>
            <person name="Saranga D.J."/>
            <person name="Sato H."/>
            <person name="Schaeffer S.W."/>
            <person name="Schatz M.C."/>
            <person name="Schlenke T."/>
            <person name="Schwartz R."/>
            <person name="Segarra C."/>
            <person name="Singh R.S."/>
            <person name="Sirot L."/>
            <person name="Sirota M."/>
            <person name="Sisneros N.B."/>
            <person name="Smith C.D."/>
            <person name="Smith T.F."/>
            <person name="Spieth J."/>
            <person name="Stage D.E."/>
            <person name="Stark A."/>
            <person name="Stephan W."/>
            <person name="Strausberg R.L."/>
            <person name="Strempel S."/>
            <person name="Sturgill D."/>
            <person name="Sutton G."/>
            <person name="Sutton G.G."/>
            <person name="Tao W."/>
            <person name="Teichmann S."/>
            <person name="Tobari Y.N."/>
            <person name="Tomimura Y."/>
            <person name="Tsolas J.M."/>
            <person name="Valente V.L."/>
            <person name="Venter E."/>
            <person name="Venter J.C."/>
            <person name="Vicario S."/>
            <person name="Vieira F.G."/>
            <person name="Vilella A.J."/>
            <person name="Villasante A."/>
            <person name="Walenz B."/>
            <person name="Wang J."/>
            <person name="Wasserman M."/>
            <person name="Watts T."/>
            <person name="Wilson D."/>
            <person name="Wilson R.K."/>
            <person name="Wing R.A."/>
            <person name="Wolfner M.F."/>
            <person name="Wong A."/>
            <person name="Wong G.K."/>
            <person name="Wu C.I."/>
            <person name="Wu G."/>
            <person name="Yamamoto D."/>
            <person name="Yang H.P."/>
            <person name="Yang S.P."/>
            <person name="Yorke J.A."/>
            <person name="Yoshida K."/>
            <person name="Zdobnov E."/>
            <person name="Zhang P."/>
            <person name="Zhang Y."/>
            <person name="Zimin A.V."/>
            <person name="Baldwin J."/>
            <person name="Abdouelleil A."/>
            <person name="Abdulkadir J."/>
            <person name="Abebe A."/>
            <person name="Abera B."/>
            <person name="Abreu J."/>
            <person name="Acer S.C."/>
            <person name="Aftuck L."/>
            <person name="Alexander A."/>
            <person name="An P."/>
            <person name="Anderson E."/>
            <person name="Anderson S."/>
            <person name="Arachi H."/>
            <person name="Azer M."/>
            <person name="Bachantsang P."/>
            <person name="Barry A."/>
            <person name="Bayul T."/>
            <person name="Berlin A."/>
            <person name="Bessette D."/>
            <person name="Bloom T."/>
            <person name="Blye J."/>
            <person name="Boguslavskiy L."/>
            <person name="Bonnet C."/>
            <person name="Boukhgalter B."/>
            <person name="Bourzgui I."/>
            <person name="Brown A."/>
            <person name="Cahill P."/>
            <person name="Channer S."/>
            <person name="Cheshatsang Y."/>
            <person name="Chuda L."/>
            <person name="Citroen M."/>
            <person name="Collymore A."/>
            <person name="Cooke P."/>
            <person name="Costello M."/>
            <person name="D'Aco K."/>
            <person name="Daza R."/>
            <person name="De Haan G."/>
            <person name="DeGray S."/>
            <person name="DeMaso C."/>
            <person name="Dhargay N."/>
            <person name="Dooley K."/>
            <person name="Dooley E."/>
            <person name="Doricent M."/>
            <person name="Dorje P."/>
            <person name="Dorjee K."/>
            <person name="Dupes A."/>
            <person name="Elong R."/>
            <person name="Falk J."/>
            <person name="Farina A."/>
            <person name="Faro S."/>
            <person name="Ferguson D."/>
            <person name="Fisher S."/>
            <person name="Foley C.D."/>
            <person name="Franke A."/>
            <person name="Friedrich D."/>
            <person name="Gadbois L."/>
            <person name="Gearin G."/>
            <person name="Gearin C.R."/>
            <person name="Giannoukos G."/>
            <person name="Goode T."/>
            <person name="Graham J."/>
            <person name="Grandbois E."/>
            <person name="Grewal S."/>
            <person name="Gyaltsen K."/>
            <person name="Hafez N."/>
            <person name="Hagos B."/>
            <person name="Hall J."/>
            <person name="Henson C."/>
            <person name="Hollinger A."/>
            <person name="Honan T."/>
            <person name="Huard M.D."/>
            <person name="Hughes L."/>
            <person name="Hurhula B."/>
            <person name="Husby M.E."/>
            <person name="Kamat A."/>
            <person name="Kanga B."/>
            <person name="Kashin S."/>
            <person name="Khazanovich D."/>
            <person name="Kisner P."/>
            <person name="Lance K."/>
            <person name="Lara M."/>
            <person name="Lee W."/>
            <person name="Lennon N."/>
            <person name="Letendre F."/>
            <person name="LeVine R."/>
            <person name="Lipovsky A."/>
            <person name="Liu X."/>
            <person name="Liu J."/>
            <person name="Liu S."/>
            <person name="Lokyitsang T."/>
            <person name="Lokyitsang Y."/>
            <person name="Lubonja R."/>
            <person name="Lui A."/>
            <person name="MacDonald P."/>
            <person name="Magnisalis V."/>
            <person name="Maru K."/>
            <person name="Matthews C."/>
            <person name="McCusker W."/>
            <person name="McDonough S."/>
            <person name="Mehta T."/>
            <person name="Meldrim J."/>
            <person name="Meneus L."/>
            <person name="Mihai O."/>
            <person name="Mihalev A."/>
            <person name="Mihova T."/>
            <person name="Mittelman R."/>
            <person name="Mlenga V."/>
            <person name="Montmayeur A."/>
            <person name="Mulrain L."/>
            <person name="Navidi A."/>
            <person name="Naylor J."/>
            <person name="Negash T."/>
            <person name="Nguyen T."/>
            <person name="Nguyen N."/>
            <person name="Nicol R."/>
            <person name="Norbu C."/>
            <person name="Norbu N."/>
            <person name="Novod N."/>
            <person name="O'Neill B."/>
            <person name="Osman S."/>
            <person name="Markiewicz E."/>
            <person name="Oyono O.L."/>
            <person name="Patti C."/>
            <person name="Phunkhang P."/>
            <person name="Pierre F."/>
            <person name="Priest M."/>
            <person name="Raghuraman S."/>
            <person name="Rege F."/>
            <person name="Reyes R."/>
            <person name="Rise C."/>
            <person name="Rogov P."/>
            <person name="Ross K."/>
            <person name="Ryan E."/>
            <person name="Settipalli S."/>
            <person name="Shea T."/>
            <person name="Sherpa N."/>
            <person name="Shi L."/>
            <person name="Shih D."/>
            <person name="Sparrow T."/>
            <person name="Spaulding J."/>
            <person name="Stalker J."/>
            <person name="Stange-Thomann N."/>
            <person name="Stavropoulos S."/>
            <person name="Stone C."/>
            <person name="Strader C."/>
            <person name="Tesfaye S."/>
            <person name="Thomson T."/>
            <person name="Thoulutsang Y."/>
            <person name="Thoulutsang D."/>
            <person name="Topham K."/>
            <person name="Topping I."/>
            <person name="Tsamla T."/>
            <person name="Vassiliev H."/>
            <person name="Vo A."/>
            <person name="Wangchuk T."/>
            <person name="Wangdi T."/>
            <person name="Weiand M."/>
            <person name="Wilkinson J."/>
            <person name="Wilson A."/>
            <person name="Yadav S."/>
            <person name="Young G."/>
            <person name="Yu Q."/>
            <person name="Zembek L."/>
            <person name="Zhong D."/>
            <person name="Zimmer A."/>
            <person name="Zwirko Z."/>
            <person name="Jaffe D.B."/>
            <person name="Alvarez P."/>
            <person name="Brockman W."/>
            <person name="Butler J."/>
            <person name="Chin C."/>
            <person name="Gnerre S."/>
            <person name="Grabherr M."/>
            <person name="Kleber M."/>
            <person name="Mauceli E."/>
            <person name="MacCallum I."/>
        </authorList>
    </citation>
    <scope>NUCLEOTIDE SEQUENCE [LARGE SCALE GENOMIC DNA]</scope>
    <source>
        <strain evidence="3">Tucson 14030-0811.24</strain>
    </source>
</reference>
<sequence length="222" mass="23676">MMCKVILITAILAIFNGQFATADLLTCQNATSLDFNNTQLAGTWFEVARNPAPSVTCVEITASLYTNATNASTTTYFGLDILQSSSNVSTYQDNELIANFTLDVNGTQGYNVTLLKNGVAQTPYFVKILDLNATSGFLYGCSYTNATAGATEGVGFILSKATSINSTLLSEGNNNASLSYSVFQNGSFYNVTQTGCYRSSASQALPVISGLFALIMLLINRN</sequence>
<organism evidence="2 3">
    <name type="scientific">Drosophila willistoni</name>
    <name type="common">Fruit fly</name>
    <dbReference type="NCBI Taxonomy" id="7260"/>
    <lineage>
        <taxon>Eukaryota</taxon>
        <taxon>Metazoa</taxon>
        <taxon>Ecdysozoa</taxon>
        <taxon>Arthropoda</taxon>
        <taxon>Hexapoda</taxon>
        <taxon>Insecta</taxon>
        <taxon>Pterygota</taxon>
        <taxon>Neoptera</taxon>
        <taxon>Endopterygota</taxon>
        <taxon>Diptera</taxon>
        <taxon>Brachycera</taxon>
        <taxon>Muscomorpha</taxon>
        <taxon>Ephydroidea</taxon>
        <taxon>Drosophilidae</taxon>
        <taxon>Drosophila</taxon>
        <taxon>Sophophora</taxon>
    </lineage>
</organism>
<feature type="signal peptide" evidence="1">
    <location>
        <begin position="1"/>
        <end position="22"/>
    </location>
</feature>
<dbReference type="PhylomeDB" id="B4NA87"/>
<evidence type="ECO:0008006" key="4">
    <source>
        <dbReference type="Google" id="ProtNLM"/>
    </source>
</evidence>
<gene>
    <name evidence="2" type="primary">Dwil\GK11408</name>
    <name evidence="2" type="ORF">Dwil_GK11408</name>
</gene>
<dbReference type="InterPro" id="IPR012674">
    <property type="entry name" value="Calycin"/>
</dbReference>
<evidence type="ECO:0000256" key="1">
    <source>
        <dbReference type="SAM" id="SignalP"/>
    </source>
</evidence>
<keyword evidence="3" id="KW-1185">Reference proteome</keyword>
<dbReference type="OMA" id="MICMAIV"/>
<proteinExistence type="predicted"/>
<dbReference type="HOGENOM" id="CLU_1316633_0_0_1"/>
<dbReference type="OrthoDB" id="7863529at2759"/>
<dbReference type="AlphaFoldDB" id="B4NA87"/>
<protein>
    <recommendedName>
        <fullName evidence="4">Lipocalin/cytosolic fatty-acid binding domain-containing protein</fullName>
    </recommendedName>
</protein>
<dbReference type="SMR" id="B4NA87"/>
<evidence type="ECO:0000313" key="3">
    <source>
        <dbReference type="Proteomes" id="UP000007798"/>
    </source>
</evidence>
<evidence type="ECO:0000313" key="2">
    <source>
        <dbReference type="EMBL" id="EDW80730.1"/>
    </source>
</evidence>
<dbReference type="eggNOG" id="ENOG502T8YC">
    <property type="taxonomic scope" value="Eukaryota"/>
</dbReference>
<dbReference type="FunCoup" id="B4NA87">
    <property type="interactions" value="4"/>
</dbReference>
<name>B4NA87_DROWI</name>
<dbReference type="KEGG" id="dwi:6647365"/>
<dbReference type="InParanoid" id="B4NA87"/>
<keyword evidence="1" id="KW-0732">Signal</keyword>